<dbReference type="Pfam" id="PF07929">
    <property type="entry name" value="PRiA4_ORF3"/>
    <property type="match status" value="1"/>
</dbReference>
<dbReference type="PANTHER" id="PTHR41878">
    <property type="entry name" value="LEXA REPRESSOR-RELATED"/>
    <property type="match status" value="1"/>
</dbReference>
<name>A0A4Z1I7U9_9HELO</name>
<dbReference type="SUPFAM" id="SSF159941">
    <property type="entry name" value="MM3350-like"/>
    <property type="match status" value="1"/>
</dbReference>
<dbReference type="PROSITE" id="PS01360">
    <property type="entry name" value="ZF_MYND_1"/>
    <property type="match status" value="1"/>
</dbReference>
<feature type="domain" description="MYND-type" evidence="5">
    <location>
        <begin position="6"/>
        <end position="44"/>
    </location>
</feature>
<dbReference type="Gene3D" id="6.10.140.2220">
    <property type="match status" value="1"/>
</dbReference>
<evidence type="ECO:0000259" key="5">
    <source>
        <dbReference type="PROSITE" id="PS50865"/>
    </source>
</evidence>
<dbReference type="InterPro" id="IPR012912">
    <property type="entry name" value="Plasmid_pRiA4b_Orf3-like"/>
</dbReference>
<reference evidence="6 7" key="1">
    <citation type="submission" date="2017-12" db="EMBL/GenBank/DDBJ databases">
        <title>Comparative genomics of Botrytis spp.</title>
        <authorList>
            <person name="Valero-Jimenez C.A."/>
            <person name="Tapia P."/>
            <person name="Veloso J."/>
            <person name="Silva-Moreno E."/>
            <person name="Staats M."/>
            <person name="Valdes J.H."/>
            <person name="Van Kan J.A.L."/>
        </authorList>
    </citation>
    <scope>NUCLEOTIDE SEQUENCE [LARGE SCALE GENOMIC DNA]</scope>
    <source>
        <strain evidence="6 7">MUCL11595</strain>
    </source>
</reference>
<dbReference type="InterPro" id="IPR024047">
    <property type="entry name" value="MM3350-like_sf"/>
</dbReference>
<keyword evidence="1" id="KW-0479">Metal-binding</keyword>
<organism evidence="6 7">
    <name type="scientific">Botryotinia convoluta</name>
    <dbReference type="NCBI Taxonomy" id="54673"/>
    <lineage>
        <taxon>Eukaryota</taxon>
        <taxon>Fungi</taxon>
        <taxon>Dikarya</taxon>
        <taxon>Ascomycota</taxon>
        <taxon>Pezizomycotina</taxon>
        <taxon>Leotiomycetes</taxon>
        <taxon>Helotiales</taxon>
        <taxon>Sclerotiniaceae</taxon>
        <taxon>Botryotinia</taxon>
    </lineage>
</organism>
<dbReference type="Proteomes" id="UP000297527">
    <property type="component" value="Unassembled WGS sequence"/>
</dbReference>
<evidence type="ECO:0000313" key="7">
    <source>
        <dbReference type="Proteomes" id="UP000297527"/>
    </source>
</evidence>
<keyword evidence="7" id="KW-1185">Reference proteome</keyword>
<keyword evidence="3" id="KW-0862">Zinc</keyword>
<gene>
    <name evidence="6" type="ORF">BCON_0131g00220</name>
</gene>
<evidence type="ECO:0000256" key="4">
    <source>
        <dbReference type="PROSITE-ProRule" id="PRU00134"/>
    </source>
</evidence>
<protein>
    <recommendedName>
        <fullName evidence="5">MYND-type domain-containing protein</fullName>
    </recommendedName>
</protein>
<proteinExistence type="predicted"/>
<evidence type="ECO:0000256" key="1">
    <source>
        <dbReference type="ARBA" id="ARBA00022723"/>
    </source>
</evidence>
<evidence type="ECO:0000256" key="2">
    <source>
        <dbReference type="ARBA" id="ARBA00022771"/>
    </source>
</evidence>
<dbReference type="InterPro" id="IPR002893">
    <property type="entry name" value="Znf_MYND"/>
</dbReference>
<dbReference type="Gene3D" id="3.10.290.30">
    <property type="entry name" value="MM3350-like"/>
    <property type="match status" value="1"/>
</dbReference>
<evidence type="ECO:0000256" key="3">
    <source>
        <dbReference type="ARBA" id="ARBA00022833"/>
    </source>
</evidence>
<dbReference type="PANTHER" id="PTHR41878:SF1">
    <property type="entry name" value="TNPR PROTEIN"/>
    <property type="match status" value="1"/>
</dbReference>
<dbReference type="GO" id="GO:0008270">
    <property type="term" value="F:zinc ion binding"/>
    <property type="evidence" value="ECO:0007669"/>
    <property type="project" value="UniProtKB-KW"/>
</dbReference>
<dbReference type="AlphaFoldDB" id="A0A4Z1I7U9"/>
<dbReference type="Pfam" id="PF01753">
    <property type="entry name" value="zf-MYND"/>
    <property type="match status" value="1"/>
</dbReference>
<comment type="caution">
    <text evidence="6">The sequence shown here is derived from an EMBL/GenBank/DDBJ whole genome shotgun (WGS) entry which is preliminary data.</text>
</comment>
<accession>A0A4Z1I7U9</accession>
<dbReference type="SUPFAM" id="SSF144232">
    <property type="entry name" value="HIT/MYND zinc finger-like"/>
    <property type="match status" value="1"/>
</dbReference>
<evidence type="ECO:0000313" key="6">
    <source>
        <dbReference type="EMBL" id="TGO53023.1"/>
    </source>
</evidence>
<keyword evidence="2 4" id="KW-0863">Zinc-finger</keyword>
<sequence length="475" mass="53493">MATTECAVCGRYDGKVLRCSRCHSLEYCGKDCQTQDWPTHKKSCKQQNFILRVDLCPRYLTNPRVTRTLSCPATASFADLHDALQIAFGWKNCHLHEFEVLSHSEFMGYGSSFSPRAALLLISPSDMLEEEDQEEKDKCNSKTVLYQVLDGELTRGKTILYRYDFGDDWEHIMICGGRADPSANFELLGGEGHGCAEDVRGPNGWIKLIEAYDSNNPTKTQRQTIDWFEEEAHNKDSYGLRGAAKYTWDKDKLNIALKELDTSSLSGDASSILLVSLGKEYWFDGMYADMIAKLRSKATVREVTDSISAMKHVKKSIQNYVAIIVTDAVFMRPTYFAVYRELIEYVKSGGTVIFGFMIANLAEPPTFEKFFSSSGWGLNWKFGTYTRETYEVNNRAHLTKSCKAALESYSMKALSLKNAKPEDRVYAGPDGARDQSPAIFAKYGRNETKQGYFGWLGDVNTEEGTTTLLLAMCGF</sequence>
<dbReference type="EMBL" id="PQXN01000131">
    <property type="protein sequence ID" value="TGO53023.1"/>
    <property type="molecule type" value="Genomic_DNA"/>
</dbReference>
<dbReference type="OrthoDB" id="245563at2759"/>
<dbReference type="PROSITE" id="PS50865">
    <property type="entry name" value="ZF_MYND_2"/>
    <property type="match status" value="1"/>
</dbReference>